<accession>A0A6L5XVS2</accession>
<proteinExistence type="predicted"/>
<evidence type="ECO:0000256" key="1">
    <source>
        <dbReference type="SAM" id="Phobius"/>
    </source>
</evidence>
<comment type="caution">
    <text evidence="2">The sequence shown here is derived from an EMBL/GenBank/DDBJ whole genome shotgun (WGS) entry which is preliminary data.</text>
</comment>
<evidence type="ECO:0000313" key="3">
    <source>
        <dbReference type="Proteomes" id="UP000482209"/>
    </source>
</evidence>
<dbReference type="RefSeq" id="WP_154516341.1">
    <property type="nucleotide sequence ID" value="NZ_VUMT01000002.1"/>
</dbReference>
<protein>
    <recommendedName>
        <fullName evidence="4">Beta-carotene 15,15'-monooxygenase</fullName>
    </recommendedName>
</protein>
<feature type="transmembrane region" description="Helical" evidence="1">
    <location>
        <begin position="299"/>
        <end position="321"/>
    </location>
</feature>
<evidence type="ECO:0008006" key="4">
    <source>
        <dbReference type="Google" id="ProtNLM"/>
    </source>
</evidence>
<dbReference type="NCBIfam" id="NF038403">
    <property type="entry name" value="perm_prefix_1"/>
    <property type="match status" value="1"/>
</dbReference>
<reference evidence="2 3" key="1">
    <citation type="submission" date="2019-08" db="EMBL/GenBank/DDBJ databases">
        <title>In-depth cultivation of the pig gut microbiome towards novel bacterial diversity and tailored functional studies.</title>
        <authorList>
            <person name="Wylensek D."/>
            <person name="Hitch T.C.A."/>
            <person name="Clavel T."/>
        </authorList>
    </citation>
    <scope>NUCLEOTIDE SEQUENCE [LARGE SCALE GENOMIC DNA]</scope>
    <source>
        <strain evidence="2 3">WCA-693-APC-MOT-I</strain>
    </source>
</reference>
<feature type="transmembrane region" description="Helical" evidence="1">
    <location>
        <begin position="101"/>
        <end position="121"/>
    </location>
</feature>
<dbReference type="EMBL" id="VUMT01000002">
    <property type="protein sequence ID" value="MSS62607.1"/>
    <property type="molecule type" value="Genomic_DNA"/>
</dbReference>
<sequence>METIKNYLETMFSNLPLSEEVRRAKEELLTMMEDKYYELKKEGKTENEAIGTVIREFGNLDELKEILGITNEFEEKENTRFVSIETVEEYIQVAIKMSKRIALGVFLCICSPVLLIVLGGLAEYGFGDENSMALGGLIVLLVFVAVAVVLFIFSGMKLEKYNYLKNERFQIDFSTKQYVLKEKEAYRSTQTLFVAIGVALCILSVIPILVTGVLFEEIEFLTVIGVGVFLILVATGVTLFIISGSRMESYKVILQEEEFTQEKKEMKENKLVQTVAGIYWPVIVCIYLGWSFLTFDWHITWIIWPLAGILFGAITVICNIVDEKHKIKG</sequence>
<gene>
    <name evidence="2" type="ORF">FYJ58_01695</name>
</gene>
<keyword evidence="1" id="KW-0472">Membrane</keyword>
<organism evidence="2 3">
    <name type="scientific">Velocimicrobium porci</name>
    <dbReference type="NCBI Taxonomy" id="2606634"/>
    <lineage>
        <taxon>Bacteria</taxon>
        <taxon>Bacillati</taxon>
        <taxon>Bacillota</taxon>
        <taxon>Clostridia</taxon>
        <taxon>Lachnospirales</taxon>
        <taxon>Lachnospiraceae</taxon>
        <taxon>Velocimicrobium</taxon>
    </lineage>
</organism>
<feature type="transmembrane region" description="Helical" evidence="1">
    <location>
        <begin position="220"/>
        <end position="242"/>
    </location>
</feature>
<keyword evidence="1" id="KW-0812">Transmembrane</keyword>
<name>A0A6L5XVS2_9FIRM</name>
<dbReference type="InterPro" id="IPR047928">
    <property type="entry name" value="Perm_prefix_1"/>
</dbReference>
<feature type="transmembrane region" description="Helical" evidence="1">
    <location>
        <begin position="133"/>
        <end position="153"/>
    </location>
</feature>
<dbReference type="AlphaFoldDB" id="A0A6L5XVS2"/>
<feature type="transmembrane region" description="Helical" evidence="1">
    <location>
        <begin position="191"/>
        <end position="214"/>
    </location>
</feature>
<feature type="transmembrane region" description="Helical" evidence="1">
    <location>
        <begin position="271"/>
        <end position="293"/>
    </location>
</feature>
<keyword evidence="1" id="KW-1133">Transmembrane helix</keyword>
<dbReference type="Proteomes" id="UP000482209">
    <property type="component" value="Unassembled WGS sequence"/>
</dbReference>
<evidence type="ECO:0000313" key="2">
    <source>
        <dbReference type="EMBL" id="MSS62607.1"/>
    </source>
</evidence>
<keyword evidence="3" id="KW-1185">Reference proteome</keyword>